<comment type="caution">
    <text evidence="7">The sequence shown here is derived from an EMBL/GenBank/DDBJ whole genome shotgun (WGS) entry which is preliminary data.</text>
</comment>
<evidence type="ECO:0000256" key="4">
    <source>
        <dbReference type="ARBA" id="ARBA00022837"/>
    </source>
</evidence>
<dbReference type="PATRIC" id="fig|1328313.3.peg.1863"/>
<dbReference type="InterPro" id="IPR017850">
    <property type="entry name" value="Alkaline_phosphatase_core_sf"/>
</dbReference>
<keyword evidence="8" id="KW-1185">Reference proteome</keyword>
<dbReference type="Proteomes" id="UP000019276">
    <property type="component" value="Unassembled WGS sequence"/>
</dbReference>
<feature type="chain" id="PRO_5004901409" evidence="5">
    <location>
        <begin position="21"/>
        <end position="485"/>
    </location>
</feature>
<evidence type="ECO:0000313" key="7">
    <source>
        <dbReference type="EMBL" id="EWH10250.1"/>
    </source>
</evidence>
<name>W7QY68_9ALTE</name>
<accession>W7QY68</accession>
<feature type="domain" description="Sulfatase N-terminal" evidence="6">
    <location>
        <begin position="27"/>
        <end position="354"/>
    </location>
</feature>
<dbReference type="AlphaFoldDB" id="W7QY68"/>
<dbReference type="Gene3D" id="3.30.1120.10">
    <property type="match status" value="1"/>
</dbReference>
<evidence type="ECO:0000256" key="2">
    <source>
        <dbReference type="ARBA" id="ARBA00022723"/>
    </source>
</evidence>
<evidence type="ECO:0000256" key="1">
    <source>
        <dbReference type="ARBA" id="ARBA00008779"/>
    </source>
</evidence>
<dbReference type="Gene3D" id="3.40.720.10">
    <property type="entry name" value="Alkaline Phosphatase, subunit A"/>
    <property type="match status" value="1"/>
</dbReference>
<dbReference type="EMBL" id="ARZY01000014">
    <property type="protein sequence ID" value="EWH10250.1"/>
    <property type="molecule type" value="Genomic_DNA"/>
</dbReference>
<dbReference type="PROSITE" id="PS00149">
    <property type="entry name" value="SULFATASE_2"/>
    <property type="match status" value="1"/>
</dbReference>
<dbReference type="GO" id="GO:0004065">
    <property type="term" value="F:arylsulfatase activity"/>
    <property type="evidence" value="ECO:0007669"/>
    <property type="project" value="TreeGrafter"/>
</dbReference>
<evidence type="ECO:0000256" key="3">
    <source>
        <dbReference type="ARBA" id="ARBA00022801"/>
    </source>
</evidence>
<proteinExistence type="inferred from homology"/>
<dbReference type="OrthoDB" id="9803751at2"/>
<dbReference type="Pfam" id="PF00884">
    <property type="entry name" value="Sulfatase"/>
    <property type="match status" value="1"/>
</dbReference>
<dbReference type="eggNOG" id="COG3119">
    <property type="taxonomic scope" value="Bacteria"/>
</dbReference>
<organism evidence="7 8">
    <name type="scientific">Catenovulum agarivorans DS-2</name>
    <dbReference type="NCBI Taxonomy" id="1328313"/>
    <lineage>
        <taxon>Bacteria</taxon>
        <taxon>Pseudomonadati</taxon>
        <taxon>Pseudomonadota</taxon>
        <taxon>Gammaproteobacteria</taxon>
        <taxon>Alteromonadales</taxon>
        <taxon>Alteromonadaceae</taxon>
        <taxon>Catenovulum</taxon>
    </lineage>
</organism>
<dbReference type="InterPro" id="IPR000917">
    <property type="entry name" value="Sulfatase_N"/>
</dbReference>
<reference evidence="7 8" key="1">
    <citation type="journal article" date="2014" name="Genome Announc.">
        <title>Draft Genome Sequence of the Agar-Degrading Bacterium Catenovulum sp. Strain DS-2, Isolated from Intestines of Haliotis diversicolor.</title>
        <authorList>
            <person name="Shan D."/>
            <person name="Li X."/>
            <person name="Gu Z."/>
            <person name="Wei G."/>
            <person name="Gao Z."/>
            <person name="Shao Z."/>
        </authorList>
    </citation>
    <scope>NUCLEOTIDE SEQUENCE [LARGE SCALE GENOMIC DNA]</scope>
    <source>
        <strain evidence="7 8">DS-2</strain>
    </source>
</reference>
<evidence type="ECO:0000256" key="5">
    <source>
        <dbReference type="SAM" id="SignalP"/>
    </source>
</evidence>
<gene>
    <name evidence="7" type="ORF">DS2_09132</name>
</gene>
<sequence>MKHILITCLMFLLLSSKAWSAVNAKQPNILLILTDDQGYADVSFNGSQDIRTPNLDKLANAGTTFSSAYVVHPFCGPSRAGLLTGRYPHMFGSQFNLPRQKQAGGLGVPVEETYISSVLQQAGYYTGIVGKWHLGETAKYHPNNRGFDDFWGFLYGGHDYFPKEYERKYQAFKERGLDYAIPQYLVPLEHNGKEVRAKEYLTDELSKQAQRFIKSANDKQEPFFLYLAYNAPHTPLQAKEEDMAQFPNIKDKKRKTYAGMVWAVDRGVGQIVETLKETGQYENTLIVFLSDNGGKTSQGGNNYPLKEGKGSTHEGGYRTPMFMHWPEQVKPGHKYRHPVSALDLYPTFANLAGAKIPAQKKLDGKDLWPALKSNQSVRPGEPIYVMRHRLGYSDVGVRIDNFKALRINNGPWQLFDVENDPAEERDLANKYPDLLLELVANMEAWSVGHAQPKWFHNLDTAVEWRTHFMPRFNETFNLSQGLQSH</sequence>
<comment type="similarity">
    <text evidence="1">Belongs to the sulfatase family.</text>
</comment>
<protein>
    <submittedName>
        <fullName evidence="7">Sulfatase</fullName>
    </submittedName>
</protein>
<dbReference type="InterPro" id="IPR024607">
    <property type="entry name" value="Sulfatase_CS"/>
</dbReference>
<dbReference type="STRING" id="1328313.DS2_09132"/>
<dbReference type="PANTHER" id="PTHR42693:SF53">
    <property type="entry name" value="ENDO-4-O-SULFATASE"/>
    <property type="match status" value="1"/>
</dbReference>
<dbReference type="PANTHER" id="PTHR42693">
    <property type="entry name" value="ARYLSULFATASE FAMILY MEMBER"/>
    <property type="match status" value="1"/>
</dbReference>
<keyword evidence="5" id="KW-0732">Signal</keyword>
<evidence type="ECO:0000313" key="8">
    <source>
        <dbReference type="Proteomes" id="UP000019276"/>
    </source>
</evidence>
<keyword evidence="3" id="KW-0378">Hydrolase</keyword>
<dbReference type="RefSeq" id="WP_035014430.1">
    <property type="nucleotide sequence ID" value="NZ_ARZY01000014.1"/>
</dbReference>
<keyword evidence="2" id="KW-0479">Metal-binding</keyword>
<evidence type="ECO:0000259" key="6">
    <source>
        <dbReference type="Pfam" id="PF00884"/>
    </source>
</evidence>
<keyword evidence="4" id="KW-0106">Calcium</keyword>
<dbReference type="GO" id="GO:0046872">
    <property type="term" value="F:metal ion binding"/>
    <property type="evidence" value="ECO:0007669"/>
    <property type="project" value="UniProtKB-KW"/>
</dbReference>
<dbReference type="SUPFAM" id="SSF53649">
    <property type="entry name" value="Alkaline phosphatase-like"/>
    <property type="match status" value="1"/>
</dbReference>
<feature type="signal peptide" evidence="5">
    <location>
        <begin position="1"/>
        <end position="20"/>
    </location>
</feature>
<dbReference type="InterPro" id="IPR050738">
    <property type="entry name" value="Sulfatase"/>
</dbReference>